<dbReference type="PANTHER" id="PTHR46586">
    <property type="entry name" value="ANKYRIN REPEAT-CONTAINING PROTEIN"/>
    <property type="match status" value="1"/>
</dbReference>
<evidence type="ECO:0000313" key="2">
    <source>
        <dbReference type="Proteomes" id="UP000794436"/>
    </source>
</evidence>
<reference evidence="1" key="1">
    <citation type="submission" date="2019-03" db="EMBL/GenBank/DDBJ databases">
        <title>Long read genome sequence of the mycoparasitic Pythium oligandrum ATCC 38472 isolated from sugarbeet rhizosphere.</title>
        <authorList>
            <person name="Gaulin E."/>
        </authorList>
    </citation>
    <scope>NUCLEOTIDE SEQUENCE</scope>
    <source>
        <strain evidence="1">ATCC 38472_TT</strain>
    </source>
</reference>
<protein>
    <submittedName>
        <fullName evidence="1">Uncharacterized protein</fullName>
    </submittedName>
</protein>
<evidence type="ECO:0000313" key="1">
    <source>
        <dbReference type="EMBL" id="TMW58549.1"/>
    </source>
</evidence>
<dbReference type="Gene3D" id="1.25.40.20">
    <property type="entry name" value="Ankyrin repeat-containing domain"/>
    <property type="match status" value="2"/>
</dbReference>
<dbReference type="Proteomes" id="UP000794436">
    <property type="component" value="Unassembled WGS sequence"/>
</dbReference>
<proteinExistence type="predicted"/>
<dbReference type="AlphaFoldDB" id="A0A8K1C8R6"/>
<comment type="caution">
    <text evidence="1">The sequence shown here is derived from an EMBL/GenBank/DDBJ whole genome shotgun (WGS) entry which is preliminary data.</text>
</comment>
<keyword evidence="2" id="KW-1185">Reference proteome</keyword>
<name>A0A8K1C8R6_PYTOL</name>
<dbReference type="InterPro" id="IPR052050">
    <property type="entry name" value="SecEffector_AnkRepeat"/>
</dbReference>
<organism evidence="1 2">
    <name type="scientific">Pythium oligandrum</name>
    <name type="common">Mycoparasitic fungus</name>
    <dbReference type="NCBI Taxonomy" id="41045"/>
    <lineage>
        <taxon>Eukaryota</taxon>
        <taxon>Sar</taxon>
        <taxon>Stramenopiles</taxon>
        <taxon>Oomycota</taxon>
        <taxon>Peronosporomycetes</taxon>
        <taxon>Pythiales</taxon>
        <taxon>Pythiaceae</taxon>
        <taxon>Pythium</taxon>
    </lineage>
</organism>
<dbReference type="SUPFAM" id="SSF48403">
    <property type="entry name" value="Ankyrin repeat"/>
    <property type="match status" value="1"/>
</dbReference>
<gene>
    <name evidence="1" type="ORF">Poli38472_010108</name>
</gene>
<accession>A0A8K1C8R6</accession>
<dbReference type="OrthoDB" id="94960at2759"/>
<dbReference type="InterPro" id="IPR036770">
    <property type="entry name" value="Ankyrin_rpt-contain_sf"/>
</dbReference>
<dbReference type="PANTHER" id="PTHR46586:SF3">
    <property type="entry name" value="ANKYRIN REPEAT-CONTAINING PROTEIN"/>
    <property type="match status" value="1"/>
</dbReference>
<sequence>MSVVSLFEAEWVLSELSPLLTHEDAICMALVAIECGLTSLRHALLFKSLPIAAISTEELANYAAERGWWSLLARVLDKDRLTRPKRPSGADKSVLEQCKRYRPRDFREEVMFAAVRRGVFEEVKWLHRFKRQYYKIKAIELAAEARHLRILLWLLDRHGYTQHRAHIRLQLDDSDWEAVCWQGEGRICCAVSDQGMLPYYYCSPYMQLYPLMNLAAQQGNLKLLQKLHQDPVGTTLYSYWGMCSAAKQGHMEIVRWLHDHRTEHLDSVSQMLTAAVEGDQLAVLDWLHAHFDITRLIRIGYETAVRNDLLNVIRWFIENFRDTVSLLHPPRLFRLCSGPVDLIQLVCDVHRLKVNVTTVFSAASRGNVEVTKWFLNLDKQGQVDRKTLLTTVVQSGNMELLRWCIEAVGMWTKTAAKTAAYHGNLPMTKYLYEKSEGRPNEERIDHDEVLMAAIRSGSLEMVQWCVEEHDAWGVGVLGRAVWDGNLPVFKYLMGKSTERGGSDEMVPQKSISHHTVLKLVRDDKFEEERIEWILAHWLDSETQESKPPIEWSDPVSWRLMRCLLQYRPAICCRMINFPVWAVRYGTLADLERLKAIQHPELFTKTTLTAMLDFSRYETTMRWFLTHFGLKLSNLRMIKWAAKYAAIHVLELLQETMVMNPLQTQSNMDEDEVKLKFLGSVVWGAVRHDQVAALRWIDHQTCSRQVISRLWTLKLAKLSIQFGSSNSLFWLCTNNKIRSDDLSELKEMAVEYGQPRCLLSGTLNPGRFGFDGKC</sequence>
<dbReference type="EMBL" id="SPLM01000111">
    <property type="protein sequence ID" value="TMW58549.1"/>
    <property type="molecule type" value="Genomic_DNA"/>
</dbReference>